<evidence type="ECO:0000256" key="4">
    <source>
        <dbReference type="ARBA" id="ARBA00022640"/>
    </source>
</evidence>
<evidence type="ECO:0000256" key="2">
    <source>
        <dbReference type="ARBA" id="ARBA00004229"/>
    </source>
</evidence>
<evidence type="ECO:0000256" key="3">
    <source>
        <dbReference type="ARBA" id="ARBA00022528"/>
    </source>
</evidence>
<keyword evidence="7 9" id="KW-0472">Membrane</keyword>
<dbReference type="EMBL" id="HBFA01024116">
    <property type="protein sequence ID" value="CAD8674492.1"/>
    <property type="molecule type" value="Transcribed_RNA"/>
</dbReference>
<keyword evidence="6 9" id="KW-1133">Transmembrane helix</keyword>
<dbReference type="SUPFAM" id="SSF103511">
    <property type="entry name" value="Chlorophyll a-b binding protein"/>
    <property type="match status" value="1"/>
</dbReference>
<evidence type="ECO:0000256" key="6">
    <source>
        <dbReference type="ARBA" id="ARBA00022989"/>
    </source>
</evidence>
<comment type="subcellular location">
    <subcellularLocation>
        <location evidence="1">Membrane</location>
        <topology evidence="1">Multi-pass membrane protein</topology>
    </subcellularLocation>
    <subcellularLocation>
        <location evidence="2">Plastid</location>
        <location evidence="2">Chloroplast</location>
    </subcellularLocation>
</comment>
<reference evidence="10" key="1">
    <citation type="submission" date="2021-01" db="EMBL/GenBank/DDBJ databases">
        <authorList>
            <person name="Corre E."/>
            <person name="Pelletier E."/>
            <person name="Niang G."/>
            <person name="Scheremetjew M."/>
            <person name="Finn R."/>
            <person name="Kale V."/>
            <person name="Holt S."/>
            <person name="Cochrane G."/>
            <person name="Meng A."/>
            <person name="Brown T."/>
            <person name="Cohen L."/>
        </authorList>
    </citation>
    <scope>NUCLEOTIDE SEQUENCE</scope>
    <source>
        <strain evidence="10">CCMP722</strain>
    </source>
</reference>
<dbReference type="Pfam" id="PF00504">
    <property type="entry name" value="Chloroa_b-bind"/>
    <property type="match status" value="1"/>
</dbReference>
<comment type="similarity">
    <text evidence="8">Belongs to the ELIP/psbS family.</text>
</comment>
<evidence type="ECO:0000256" key="9">
    <source>
        <dbReference type="SAM" id="Phobius"/>
    </source>
</evidence>
<evidence type="ECO:0000256" key="5">
    <source>
        <dbReference type="ARBA" id="ARBA00022692"/>
    </source>
</evidence>
<evidence type="ECO:0000313" key="10">
    <source>
        <dbReference type="EMBL" id="CAD8674492.1"/>
    </source>
</evidence>
<organism evidence="10">
    <name type="scientific">Pyramimonas obovata</name>
    <dbReference type="NCBI Taxonomy" id="1411642"/>
    <lineage>
        <taxon>Eukaryota</taxon>
        <taxon>Viridiplantae</taxon>
        <taxon>Chlorophyta</taxon>
        <taxon>Pyramimonadophyceae</taxon>
        <taxon>Pyramimonadales</taxon>
        <taxon>Pyramimonadaceae</taxon>
        <taxon>Pyramimonas</taxon>
        <taxon>Pyramimonas incertae sedis</taxon>
    </lineage>
</organism>
<accession>A0A7S0REF8</accession>
<name>A0A7S0REF8_9CHLO</name>
<proteinExistence type="inferred from homology"/>
<evidence type="ECO:0000256" key="7">
    <source>
        <dbReference type="ARBA" id="ARBA00023136"/>
    </source>
</evidence>
<dbReference type="InterPro" id="IPR022796">
    <property type="entry name" value="Chloroa_b-bind"/>
</dbReference>
<dbReference type="AlphaFoldDB" id="A0A7S0REF8"/>
<keyword evidence="4" id="KW-0934">Plastid</keyword>
<evidence type="ECO:0000256" key="1">
    <source>
        <dbReference type="ARBA" id="ARBA00004141"/>
    </source>
</evidence>
<dbReference type="GO" id="GO:0009507">
    <property type="term" value="C:chloroplast"/>
    <property type="evidence" value="ECO:0007669"/>
    <property type="project" value="UniProtKB-SubCell"/>
</dbReference>
<protein>
    <submittedName>
        <fullName evidence="10">Uncharacterized protein</fullName>
    </submittedName>
</protein>
<dbReference type="PANTHER" id="PTHR14154">
    <property type="entry name" value="UPF0041 BRAIN PROTEIN 44-RELATED"/>
    <property type="match status" value="1"/>
</dbReference>
<keyword evidence="3" id="KW-0150">Chloroplast</keyword>
<dbReference type="GO" id="GO:0016020">
    <property type="term" value="C:membrane"/>
    <property type="evidence" value="ECO:0007669"/>
    <property type="project" value="UniProtKB-SubCell"/>
</dbReference>
<feature type="transmembrane region" description="Helical" evidence="9">
    <location>
        <begin position="158"/>
        <end position="175"/>
    </location>
</feature>
<keyword evidence="5 9" id="KW-0812">Transmembrane</keyword>
<gene>
    <name evidence="10" type="ORF">POBO1169_LOCUS12272</name>
</gene>
<sequence length="227" mass="23312">MAAMMMSKAVTVRGTSARTSAFNGSKCVARVTARTSKVSQLVRCEASEPKVSEPVVSAPEPVVSAAEPVADAMADQLDPLDGSIQYGKALGNTGDDLLSNAMSVFAGGSASEVINGRAAMIGFTAALMAELTSGQSVFSQMYNVRDVGVKTLLLPKMGFFLIPATVVLVMMSSFAPQLRGKKENGLNVSASPVGPFTPSAETINGRAAMIGLVALVSIEAATGSALF</sequence>
<dbReference type="Gene3D" id="1.10.3460.10">
    <property type="entry name" value="Chlorophyll a/b binding protein domain"/>
    <property type="match status" value="1"/>
</dbReference>
<evidence type="ECO:0000256" key="8">
    <source>
        <dbReference type="ARBA" id="ARBA00037956"/>
    </source>
</evidence>